<dbReference type="Gene3D" id="1.25.40.10">
    <property type="entry name" value="Tetratricopeptide repeat domain"/>
    <property type="match status" value="1"/>
</dbReference>
<dbReference type="PANTHER" id="PTHR16193:SF0">
    <property type="entry name" value="TETRATRICOPEPTIDE REPEAT PROTEIN 27"/>
    <property type="match status" value="1"/>
</dbReference>
<dbReference type="KEGG" id="cic:CICLE_v10030817mg"/>
<dbReference type="AlphaFoldDB" id="V4TBZ1"/>
<reference evidence="4 5" key="1">
    <citation type="submission" date="2013-10" db="EMBL/GenBank/DDBJ databases">
        <authorList>
            <consortium name="International Citrus Genome Consortium"/>
            <person name="Jenkins J."/>
            <person name="Schmutz J."/>
            <person name="Prochnik S."/>
            <person name="Rokhsar D."/>
            <person name="Gmitter F."/>
            <person name="Ollitrault P."/>
            <person name="Machado M."/>
            <person name="Talon M."/>
            <person name="Wincker P."/>
            <person name="Jaillon O."/>
            <person name="Morgante M."/>
        </authorList>
    </citation>
    <scope>NUCLEOTIDE SEQUENCE</scope>
    <source>
        <strain evidence="5">cv. Clemenules</strain>
    </source>
</reference>
<dbReference type="InterPro" id="IPR011990">
    <property type="entry name" value="TPR-like_helical_dom_sf"/>
</dbReference>
<proteinExistence type="predicted"/>
<keyword evidence="5" id="KW-1185">Reference proteome</keyword>
<dbReference type="eggNOG" id="KOG1128">
    <property type="taxonomic scope" value="Eukaryota"/>
</dbReference>
<evidence type="ECO:0000313" key="5">
    <source>
        <dbReference type="Proteomes" id="UP000030687"/>
    </source>
</evidence>
<dbReference type="Gramene" id="ESR50782">
    <property type="protein sequence ID" value="ESR50782"/>
    <property type="gene ID" value="CICLE_v10030817mg"/>
</dbReference>
<dbReference type="Proteomes" id="UP000030687">
    <property type="component" value="Unassembled WGS sequence"/>
</dbReference>
<dbReference type="FunCoup" id="V4TBZ1">
    <property type="interactions" value="3345"/>
</dbReference>
<dbReference type="InParanoid" id="V4TBZ1"/>
<name>V4TBZ1_CITCL</name>
<dbReference type="InterPro" id="IPR044244">
    <property type="entry name" value="TTC27/Emw1"/>
</dbReference>
<accession>V4TBZ1</accession>
<dbReference type="OMA" id="RWESSRY"/>
<keyword evidence="2 3" id="KW-0802">TPR repeat</keyword>
<evidence type="ECO:0000256" key="2">
    <source>
        <dbReference type="ARBA" id="ARBA00022803"/>
    </source>
</evidence>
<organism evidence="4 5">
    <name type="scientific">Citrus clementina</name>
    <name type="common">Clementine</name>
    <name type="synonym">Citrus deliciosa x Citrus sinensis</name>
    <dbReference type="NCBI Taxonomy" id="85681"/>
    <lineage>
        <taxon>Eukaryota</taxon>
        <taxon>Viridiplantae</taxon>
        <taxon>Streptophyta</taxon>
        <taxon>Embryophyta</taxon>
        <taxon>Tracheophyta</taxon>
        <taxon>Spermatophyta</taxon>
        <taxon>Magnoliopsida</taxon>
        <taxon>eudicotyledons</taxon>
        <taxon>Gunneridae</taxon>
        <taxon>Pentapetalae</taxon>
        <taxon>rosids</taxon>
        <taxon>malvids</taxon>
        <taxon>Sapindales</taxon>
        <taxon>Rutaceae</taxon>
        <taxon>Aurantioideae</taxon>
        <taxon>Citrus</taxon>
    </lineage>
</organism>
<dbReference type="PANTHER" id="PTHR16193">
    <property type="entry name" value="TETRATRICOPEPTIDE REPEAT PROTEIN 27"/>
    <property type="match status" value="1"/>
</dbReference>
<keyword evidence="1" id="KW-0677">Repeat</keyword>
<dbReference type="EMBL" id="KI536726">
    <property type="protein sequence ID" value="ESR50782.1"/>
    <property type="molecule type" value="Genomic_DNA"/>
</dbReference>
<dbReference type="InterPro" id="IPR019734">
    <property type="entry name" value="TPR_rpt"/>
</dbReference>
<protein>
    <submittedName>
        <fullName evidence="4">Uncharacterized protein</fullName>
    </submittedName>
</protein>
<dbReference type="STRING" id="85681.V4TBZ1"/>
<dbReference type="SUPFAM" id="SSF48452">
    <property type="entry name" value="TPR-like"/>
    <property type="match status" value="1"/>
</dbReference>
<evidence type="ECO:0000256" key="3">
    <source>
        <dbReference type="PROSITE-ProRule" id="PRU00339"/>
    </source>
</evidence>
<sequence>MAEKQLEILRGYELRLLPCTLAPPPSDLRIQSQPLNEESQCSLLPLHEHINSLINSIESGHYLQALSSDAAKHALDKLDFVDINDSAECADRVYSELLQLVEAFIVNDSENDVDKACQVILLMCLSIAALFWFTQCNCRFPLEVSTLEGNELIEWENWARYQLMSVGSDLLGKFSYLQYIVFAKMLIMKTKDLLSDATVLPVNGIRTISWWLTRLLLMHQRILDEQLAETLQHFGTLENVSTYWGNQLHDIDPSEIISTFHLEAGLKHFESAEVAAGFQLSVIGVLGFRTVRQVEPKAQMVHVANTSSSSTSDVCPSINQVIHTHDSSVMPLIHESESGVQCIHAGGSAAHLKAIQQAVILSRCLLIEKSSRQDEMQRWDMAPYIEAIDSQQSSCFILKFFCDLLRIRWESTRSRTKGRALEMMDKLGISNSSPGVTQSIPFCYVICVPTIPALRKEYAKLLVSCGLIGEAIKIFEDLEFLLGKKTAAVELIKARLSEKPNDPRLWCSLGDVTNYDACYEKALEVSNDKSARAKLTYLYVNRRSLARSACNRGEEAAMAVNSLYPDGWFALGAAALKAQDVEKALDGFTRAVQLDPDNGEAWNNIACLYAPFFVVGSESSADMWGLYARWLKSKGDLTMCSEALLKQVRSYQGSDLWKERDRFKRFSYASLELCKVYMEISSSSGSRRELFAAEMHLKNVLKQWNGNDINESKAVPAKEILLP</sequence>
<dbReference type="PROSITE" id="PS50005">
    <property type="entry name" value="TPR"/>
    <property type="match status" value="1"/>
</dbReference>
<gene>
    <name evidence="4" type="ORF">CICLE_v10030817mg</name>
</gene>
<feature type="repeat" description="TPR" evidence="3">
    <location>
        <begin position="565"/>
        <end position="598"/>
    </location>
</feature>
<dbReference type="PROSITE" id="PS50293">
    <property type="entry name" value="TPR_REGION"/>
    <property type="match status" value="1"/>
</dbReference>
<evidence type="ECO:0000313" key="4">
    <source>
        <dbReference type="EMBL" id="ESR50782.1"/>
    </source>
</evidence>
<dbReference type="InterPro" id="IPR013105">
    <property type="entry name" value="TPR_2"/>
</dbReference>
<dbReference type="SMART" id="SM00028">
    <property type="entry name" value="TPR"/>
    <property type="match status" value="1"/>
</dbReference>
<evidence type="ECO:0000256" key="1">
    <source>
        <dbReference type="ARBA" id="ARBA00022737"/>
    </source>
</evidence>
<dbReference type="Pfam" id="PF07719">
    <property type="entry name" value="TPR_2"/>
    <property type="match status" value="1"/>
</dbReference>